<gene>
    <name evidence="1" type="ORF">TVY486_1117340</name>
</gene>
<evidence type="ECO:0000313" key="1">
    <source>
        <dbReference type="EMBL" id="CCC54250.1"/>
    </source>
</evidence>
<name>G0U9G4_TRYVY</name>
<organism evidence="1">
    <name type="scientific">Trypanosoma vivax (strain Y486)</name>
    <dbReference type="NCBI Taxonomy" id="1055687"/>
    <lineage>
        <taxon>Eukaryota</taxon>
        <taxon>Discoba</taxon>
        <taxon>Euglenozoa</taxon>
        <taxon>Kinetoplastea</taxon>
        <taxon>Metakinetoplastina</taxon>
        <taxon>Trypanosomatida</taxon>
        <taxon>Trypanosomatidae</taxon>
        <taxon>Trypanosoma</taxon>
        <taxon>Duttonella</taxon>
    </lineage>
</organism>
<dbReference type="VEuPathDB" id="TriTrypDB:TvY486_1117340"/>
<accession>G0U9G4</accession>
<protein>
    <submittedName>
        <fullName evidence="1">Uncharacterized protein</fullName>
    </submittedName>
</protein>
<sequence length="108" mass="12195">MVCAASRTYTYRPGERKEKCRCNAEQKRGVQQNGSIDSANSGDLFQQTRLIASSCLVHLLFKDTRVAIRAQPSQCLTQFSIVISFSCNIFFLPLPSFRRSSCLHTDSR</sequence>
<dbReference type="AlphaFoldDB" id="G0U9G4"/>
<dbReference type="EMBL" id="HE573027">
    <property type="protein sequence ID" value="CCC54250.1"/>
    <property type="molecule type" value="Genomic_DNA"/>
</dbReference>
<proteinExistence type="predicted"/>
<reference evidence="1" key="1">
    <citation type="journal article" date="2012" name="Proc. Natl. Acad. Sci. U.S.A.">
        <title>Antigenic diversity is generated by distinct evolutionary mechanisms in African trypanosome species.</title>
        <authorList>
            <person name="Jackson A.P."/>
            <person name="Berry A."/>
            <person name="Aslett M."/>
            <person name="Allison H.C."/>
            <person name="Burton P."/>
            <person name="Vavrova-Anderson J."/>
            <person name="Brown R."/>
            <person name="Browne H."/>
            <person name="Corton N."/>
            <person name="Hauser H."/>
            <person name="Gamble J."/>
            <person name="Gilderthorp R."/>
            <person name="Marcello L."/>
            <person name="McQuillan J."/>
            <person name="Otto T.D."/>
            <person name="Quail M.A."/>
            <person name="Sanders M.J."/>
            <person name="van Tonder A."/>
            <person name="Ginger M.L."/>
            <person name="Field M.C."/>
            <person name="Barry J.D."/>
            <person name="Hertz-Fowler C."/>
            <person name="Berriman M."/>
        </authorList>
    </citation>
    <scope>NUCLEOTIDE SEQUENCE</scope>
    <source>
        <strain evidence="1">Y486</strain>
    </source>
</reference>